<dbReference type="Proteomes" id="UP001633002">
    <property type="component" value="Unassembled WGS sequence"/>
</dbReference>
<dbReference type="AlphaFoldDB" id="A0ABD3HP32"/>
<protein>
    <recommendedName>
        <fullName evidence="3">Reverse transcriptase domain-containing protein</fullName>
    </recommendedName>
</protein>
<organism evidence="1 2">
    <name type="scientific">Riccia sorocarpa</name>
    <dbReference type="NCBI Taxonomy" id="122646"/>
    <lineage>
        <taxon>Eukaryota</taxon>
        <taxon>Viridiplantae</taxon>
        <taxon>Streptophyta</taxon>
        <taxon>Embryophyta</taxon>
        <taxon>Marchantiophyta</taxon>
        <taxon>Marchantiopsida</taxon>
        <taxon>Marchantiidae</taxon>
        <taxon>Marchantiales</taxon>
        <taxon>Ricciaceae</taxon>
        <taxon>Riccia</taxon>
    </lineage>
</organism>
<gene>
    <name evidence="1" type="ORF">R1sor_005471</name>
</gene>
<sequence length="198" mass="22077">MQAWTDFINGLQENQLLKGIYLSQAETPYIQGHFADDTHLMLAADSMNLHRAKEAIATFGTASGLNVQWSKSLATWISPQPRPEWTNALQWKWTQNQEEHKMLGFLFTEALDQNAIAQKCADKIDKYSRQAAAFAVATITWALSPGTPHPLKLLIRAAFAHKADTVWGTSIEAAPTAYQKYHTGRRISHDGILDGGLE</sequence>
<name>A0ABD3HP32_9MARC</name>
<dbReference type="EMBL" id="JBJQOH010000003">
    <property type="protein sequence ID" value="KAL3691820.1"/>
    <property type="molecule type" value="Genomic_DNA"/>
</dbReference>
<keyword evidence="2" id="KW-1185">Reference proteome</keyword>
<accession>A0ABD3HP32</accession>
<evidence type="ECO:0000313" key="1">
    <source>
        <dbReference type="EMBL" id="KAL3691820.1"/>
    </source>
</evidence>
<proteinExistence type="predicted"/>
<evidence type="ECO:0000313" key="2">
    <source>
        <dbReference type="Proteomes" id="UP001633002"/>
    </source>
</evidence>
<comment type="caution">
    <text evidence="1">The sequence shown here is derived from an EMBL/GenBank/DDBJ whole genome shotgun (WGS) entry which is preliminary data.</text>
</comment>
<reference evidence="1 2" key="1">
    <citation type="submission" date="2024-09" db="EMBL/GenBank/DDBJ databases">
        <title>Chromosome-scale assembly of Riccia sorocarpa.</title>
        <authorList>
            <person name="Paukszto L."/>
        </authorList>
    </citation>
    <scope>NUCLEOTIDE SEQUENCE [LARGE SCALE GENOMIC DNA]</scope>
    <source>
        <strain evidence="1">LP-2024</strain>
        <tissue evidence="1">Aerial parts of the thallus</tissue>
    </source>
</reference>
<evidence type="ECO:0008006" key="3">
    <source>
        <dbReference type="Google" id="ProtNLM"/>
    </source>
</evidence>